<dbReference type="EMBL" id="JBDIMF010000003">
    <property type="protein sequence ID" value="MEN2786787.1"/>
    <property type="molecule type" value="Genomic_DNA"/>
</dbReference>
<evidence type="ECO:0000313" key="3">
    <source>
        <dbReference type="Proteomes" id="UP001404104"/>
    </source>
</evidence>
<dbReference type="Gene3D" id="3.10.450.50">
    <property type="match status" value="1"/>
</dbReference>
<dbReference type="InterPro" id="IPR037401">
    <property type="entry name" value="SnoaL-like"/>
</dbReference>
<dbReference type="Proteomes" id="UP001404104">
    <property type="component" value="Unassembled WGS sequence"/>
</dbReference>
<dbReference type="SUPFAM" id="SSF54427">
    <property type="entry name" value="NTF2-like"/>
    <property type="match status" value="1"/>
</dbReference>
<keyword evidence="3" id="KW-1185">Reference proteome</keyword>
<name>A0ABU9XSH7_9SPHN</name>
<dbReference type="RefSeq" id="WP_345864609.1">
    <property type="nucleotide sequence ID" value="NZ_JBDIMF010000003.1"/>
</dbReference>
<gene>
    <name evidence="2" type="ORF">ABC969_10190</name>
</gene>
<accession>A0ABU9XSH7</accession>
<proteinExistence type="predicted"/>
<dbReference type="InterPro" id="IPR032710">
    <property type="entry name" value="NTF2-like_dom_sf"/>
</dbReference>
<reference evidence="2 3" key="1">
    <citation type="submission" date="2024-05" db="EMBL/GenBank/DDBJ databases">
        <authorList>
            <person name="Liu Q."/>
            <person name="Xin Y.-H."/>
        </authorList>
    </citation>
    <scope>NUCLEOTIDE SEQUENCE [LARGE SCALE GENOMIC DNA]</scope>
    <source>
        <strain evidence="2 3">CGMCC 1.15349</strain>
    </source>
</reference>
<protein>
    <submittedName>
        <fullName evidence="2">Nuclear transport factor 2 family protein</fullName>
    </submittedName>
</protein>
<comment type="caution">
    <text evidence="2">The sequence shown here is derived from an EMBL/GenBank/DDBJ whole genome shotgun (WGS) entry which is preliminary data.</text>
</comment>
<evidence type="ECO:0000313" key="2">
    <source>
        <dbReference type="EMBL" id="MEN2786787.1"/>
    </source>
</evidence>
<evidence type="ECO:0000259" key="1">
    <source>
        <dbReference type="Pfam" id="PF13577"/>
    </source>
</evidence>
<dbReference type="Pfam" id="PF13577">
    <property type="entry name" value="SnoaL_4"/>
    <property type="match status" value="1"/>
</dbReference>
<organism evidence="2 3">
    <name type="scientific">Sphingomonas qilianensis</name>
    <dbReference type="NCBI Taxonomy" id="1736690"/>
    <lineage>
        <taxon>Bacteria</taxon>
        <taxon>Pseudomonadati</taxon>
        <taxon>Pseudomonadota</taxon>
        <taxon>Alphaproteobacteria</taxon>
        <taxon>Sphingomonadales</taxon>
        <taxon>Sphingomonadaceae</taxon>
        <taxon>Sphingomonas</taxon>
    </lineage>
</organism>
<sequence length="153" mass="17034">MGCISAIDHPTRVEVQELLARYCQYLDHDRGECWSQLFTADGVYQDSDGLTLRGRDELRTLPSIVRRDGAGLLRHIMTSIIVDRCDTSRDLVISAYGPVADLRASGGFSTFFDYEIRINRTPGWHIAKIVATRVGGLRAALPGRSYANLPLHS</sequence>
<feature type="domain" description="SnoaL-like" evidence="1">
    <location>
        <begin position="11"/>
        <end position="122"/>
    </location>
</feature>